<keyword evidence="8" id="KW-1185">Reference proteome</keyword>
<organism evidence="7 8">
    <name type="scientific">Pseudoroseomonas cervicalis ATCC 49957</name>
    <dbReference type="NCBI Taxonomy" id="525371"/>
    <lineage>
        <taxon>Bacteria</taxon>
        <taxon>Pseudomonadati</taxon>
        <taxon>Pseudomonadota</taxon>
        <taxon>Alphaproteobacteria</taxon>
        <taxon>Acetobacterales</taxon>
        <taxon>Roseomonadaceae</taxon>
        <taxon>Roseomonas</taxon>
    </lineage>
</organism>
<dbReference type="OrthoDB" id="9785233at2"/>
<dbReference type="Pfam" id="PF13860">
    <property type="entry name" value="FlgD_ig"/>
    <property type="match status" value="1"/>
</dbReference>
<accession>D5RG85</accession>
<comment type="caution">
    <text evidence="7">The sequence shown here is derived from an EMBL/GenBank/DDBJ whole genome shotgun (WGS) entry which is preliminary data.</text>
</comment>
<feature type="domain" description="FlgD/Vpr Ig-like" evidence="6">
    <location>
        <begin position="117"/>
        <end position="182"/>
    </location>
</feature>
<gene>
    <name evidence="7" type="primary">flgD</name>
    <name evidence="7" type="ORF">HMPREF0731_0094</name>
</gene>
<dbReference type="Pfam" id="PF03963">
    <property type="entry name" value="FlgD"/>
    <property type="match status" value="1"/>
</dbReference>
<name>D5RG85_9PROT</name>
<keyword evidence="7" id="KW-0966">Cell projection</keyword>
<keyword evidence="3 5" id="KW-1005">Bacterial flagellum biogenesis</keyword>
<evidence type="ECO:0000256" key="1">
    <source>
        <dbReference type="ARBA" id="ARBA00010577"/>
    </source>
</evidence>
<evidence type="ECO:0000313" key="7">
    <source>
        <dbReference type="EMBL" id="EFH13683.1"/>
    </source>
</evidence>
<keyword evidence="7" id="KW-0282">Flagellum</keyword>
<reference evidence="7 8" key="1">
    <citation type="submission" date="2010-04" db="EMBL/GenBank/DDBJ databases">
        <authorList>
            <person name="Qin X."/>
            <person name="Bachman B."/>
            <person name="Battles P."/>
            <person name="Bell A."/>
            <person name="Bess C."/>
            <person name="Bickham C."/>
            <person name="Chaboub L."/>
            <person name="Chen D."/>
            <person name="Coyle M."/>
            <person name="Deiros D.R."/>
            <person name="Dinh H."/>
            <person name="Forbes L."/>
            <person name="Fowler G."/>
            <person name="Francisco L."/>
            <person name="Fu Q."/>
            <person name="Gubbala S."/>
            <person name="Hale W."/>
            <person name="Han Y."/>
            <person name="Hemphill L."/>
            <person name="Highlander S.K."/>
            <person name="Hirani K."/>
            <person name="Hogues M."/>
            <person name="Jackson L."/>
            <person name="Jakkamsetti A."/>
            <person name="Javaid M."/>
            <person name="Jiang H."/>
            <person name="Korchina V."/>
            <person name="Kovar C."/>
            <person name="Lara F."/>
            <person name="Lee S."/>
            <person name="Mata R."/>
            <person name="Mathew T."/>
            <person name="Moen C."/>
            <person name="Morales K."/>
            <person name="Munidasa M."/>
            <person name="Nazareth L."/>
            <person name="Ngo R."/>
            <person name="Nguyen L."/>
            <person name="Okwuonu G."/>
            <person name="Ongeri F."/>
            <person name="Patil S."/>
            <person name="Petrosino J."/>
            <person name="Pham C."/>
            <person name="Pham P."/>
            <person name="Pu L.-L."/>
            <person name="Puazo M."/>
            <person name="Raj R."/>
            <person name="Reid J."/>
            <person name="Rouhana J."/>
            <person name="Saada N."/>
            <person name="Shang Y."/>
            <person name="Simmons D."/>
            <person name="Thornton R."/>
            <person name="Warren J."/>
            <person name="Weissenberger G."/>
            <person name="Zhang J."/>
            <person name="Zhang L."/>
            <person name="Zhou C."/>
            <person name="Zhu D."/>
            <person name="Muzny D."/>
            <person name="Worley K."/>
            <person name="Gibbs R."/>
        </authorList>
    </citation>
    <scope>NUCLEOTIDE SEQUENCE [LARGE SCALE GENOMIC DNA]</scope>
    <source>
        <strain evidence="7 8">ATCC 49957</strain>
    </source>
</reference>
<protein>
    <recommendedName>
        <fullName evidence="2 5">Basal-body rod modification protein FlgD</fullName>
    </recommendedName>
</protein>
<sequence>MATTNAVTAASATPTNLAASGAPTAQLPGAGSPDFDRFLKLLTAQLRFQDPMSPTDPTQFVAQLAQFSQVEQQTKTNALLQGIAETLSGQASLAENAALLGKAVRTQSETVSVPEGGGRVPLSVEASGANLRNLRLEILDARGDVLRSIGLAAGSSQISFDGKDGNGNALAPGRYTARVVGDDQAGRRQSAGSLMMSGKVTELRRDGTGTLQLVLDNGAVVGASEVTRLGG</sequence>
<evidence type="ECO:0000256" key="5">
    <source>
        <dbReference type="RuleBase" id="RU362076"/>
    </source>
</evidence>
<comment type="similarity">
    <text evidence="1 5">Belongs to the FlgD family.</text>
</comment>
<dbReference type="Gene3D" id="2.30.30.910">
    <property type="match status" value="1"/>
</dbReference>
<evidence type="ECO:0000313" key="8">
    <source>
        <dbReference type="Proteomes" id="UP000005324"/>
    </source>
</evidence>
<dbReference type="Gene3D" id="2.60.40.4070">
    <property type="match status" value="1"/>
</dbReference>
<dbReference type="GO" id="GO:0044781">
    <property type="term" value="P:bacterial-type flagellum organization"/>
    <property type="evidence" value="ECO:0007669"/>
    <property type="project" value="UniProtKB-UniRule"/>
</dbReference>
<evidence type="ECO:0000256" key="4">
    <source>
        <dbReference type="ARBA" id="ARBA00024746"/>
    </source>
</evidence>
<proteinExistence type="inferred from homology"/>
<evidence type="ECO:0000259" key="6">
    <source>
        <dbReference type="Pfam" id="PF13860"/>
    </source>
</evidence>
<evidence type="ECO:0000256" key="2">
    <source>
        <dbReference type="ARBA" id="ARBA00016013"/>
    </source>
</evidence>
<comment type="function">
    <text evidence="4 5">Required for flagellar hook formation. May act as a scaffolding protein.</text>
</comment>
<dbReference type="EMBL" id="ADVL01000024">
    <property type="protein sequence ID" value="EFH13683.1"/>
    <property type="molecule type" value="Genomic_DNA"/>
</dbReference>
<dbReference type="RefSeq" id="WP_007005718.1">
    <property type="nucleotide sequence ID" value="NZ_GG770784.1"/>
</dbReference>
<dbReference type="AlphaFoldDB" id="D5RG85"/>
<evidence type="ECO:0000256" key="3">
    <source>
        <dbReference type="ARBA" id="ARBA00022795"/>
    </source>
</evidence>
<dbReference type="Proteomes" id="UP000005324">
    <property type="component" value="Unassembled WGS sequence"/>
</dbReference>
<dbReference type="InterPro" id="IPR005648">
    <property type="entry name" value="FlgD"/>
</dbReference>
<keyword evidence="7" id="KW-0969">Cilium</keyword>
<dbReference type="HOGENOM" id="CLU_047535_0_1_5"/>
<dbReference type="InterPro" id="IPR025965">
    <property type="entry name" value="FlgD/Vpr_Ig-like"/>
</dbReference>